<dbReference type="VEuPathDB" id="CryptoDB:Vbra_5171"/>
<protein>
    <submittedName>
        <fullName evidence="2">Uncharacterized protein</fullName>
    </submittedName>
</protein>
<sequence>MLLAAAASSASHLSSSLRLSPHSLSLPSFLHPRPLAARRMRRPSALIAHSSQVPGDDLYRLDLRMPSRRPGPPGEGEGHEETEEMVSPPFATSGGRWQDLVADLDEEDSLFDDAHLLAVSKLSPDFSKDTAALSWEDTMAGAQDGFPIGRRGPSGPPEEGWWGEEDRLWPTESPVLPLADSIPGSRAATMDELFPDHKTEEREAAEAATQKFGMVMRQLERCEVPEDVLKVFEQVPEGFDWRNTLYAISTLLNLDIVSEERKRYHATDSDDRGRRRRRDRLEEALSGDDLKTDVRLAELWDTLERTMSQRERFSAEIASILSQSCVRWKLTDPEYFLEAVGDRIVDVDGATVSELTSIIDAWIRADMADSHFVLDLLEMLPTEFDQDDMHEMKHVARTLRQLSADLDLPSRPLVPPESYGEDEDGELEELIDAIAARVWQMGASMARCMARMRLVDLDWDSVMTVIEDLCEAGLGNKEHILQLFDFTLLRRDRLRSDMWRVVRIMDTVAQHHGIAYKPLVYEAIGTPPSPANTTDEIIGSTLLYSRLMHLAGERVPGGSSRLASQGPFAVYLRLIEELLEDRVPEISAGNVTLLLRAFHEHRVTLSYTMRQTLLARLAVEAANAPPQLLVEGLTHCLPHVIEDSGYEPETWRTFDAKVLRLAGSHLLLRIDEFTLGEVGDILGIYAASALPPTALRTRALESAAAMLSTATHIDMDAAKTSRTEDGTRAMDEPGVPLTDVLRFLRGVDRVDESMSGVVGGGEADRAALQTCAGKALSLLVDQRDVDSNGMVALLEGGLSPSDLLLIVQSLHQWGALAPHKDFALAKTALHATLPHFHQLPLSDARWLIASCIELEHALHWPQLPTLVAEMVLHSPPSGPSTSPEWIEISGRGLKMEHLHHWYVLVASLVSSGVMPTGGADQLREAILAATDVCPPPTQTRMAPDHKAMWKTIKDFLAGKKTTAAGAAPTVVAATTVGGTKRLRIKKDDLLSYAASLGIQLRKSMRKDVMWEKLNKDHKVTEEDVSNFLTTEAA</sequence>
<evidence type="ECO:0000313" key="2">
    <source>
        <dbReference type="EMBL" id="CEL98234.1"/>
    </source>
</evidence>
<dbReference type="EMBL" id="CDMY01000266">
    <property type="protein sequence ID" value="CEL98234.1"/>
    <property type="molecule type" value="Genomic_DNA"/>
</dbReference>
<gene>
    <name evidence="2" type="ORF">Vbra_5171</name>
</gene>
<dbReference type="Proteomes" id="UP000041254">
    <property type="component" value="Unassembled WGS sequence"/>
</dbReference>
<organism evidence="2 3">
    <name type="scientific">Vitrella brassicaformis (strain CCMP3155)</name>
    <dbReference type="NCBI Taxonomy" id="1169540"/>
    <lineage>
        <taxon>Eukaryota</taxon>
        <taxon>Sar</taxon>
        <taxon>Alveolata</taxon>
        <taxon>Colpodellida</taxon>
        <taxon>Vitrellaceae</taxon>
        <taxon>Vitrella</taxon>
    </lineage>
</organism>
<evidence type="ECO:0000256" key="1">
    <source>
        <dbReference type="SAM" id="MobiDB-lite"/>
    </source>
</evidence>
<evidence type="ECO:0000313" key="3">
    <source>
        <dbReference type="Proteomes" id="UP000041254"/>
    </source>
</evidence>
<keyword evidence="3" id="KW-1185">Reference proteome</keyword>
<feature type="region of interest" description="Disordered" evidence="1">
    <location>
        <begin position="63"/>
        <end position="94"/>
    </location>
</feature>
<name>A0A0G4EMM8_VITBC</name>
<dbReference type="AlphaFoldDB" id="A0A0G4EMM8"/>
<reference evidence="2 3" key="1">
    <citation type="submission" date="2014-11" db="EMBL/GenBank/DDBJ databases">
        <authorList>
            <person name="Zhu J."/>
            <person name="Qi W."/>
            <person name="Song R."/>
        </authorList>
    </citation>
    <scope>NUCLEOTIDE SEQUENCE [LARGE SCALE GENOMIC DNA]</scope>
</reference>
<accession>A0A0G4EMM8</accession>
<proteinExistence type="predicted"/>
<dbReference type="InParanoid" id="A0A0G4EMM8"/>